<name>A0A1G7HKZ1_9FLAO</name>
<evidence type="ECO:0000313" key="6">
    <source>
        <dbReference type="EMBL" id="SDF01142.1"/>
    </source>
</evidence>
<dbReference type="eggNOG" id="COG0791">
    <property type="taxonomic scope" value="Bacteria"/>
</dbReference>
<protein>
    <submittedName>
        <fullName evidence="6">Lipoprotein Spr</fullName>
    </submittedName>
</protein>
<dbReference type="Pfam" id="PF00877">
    <property type="entry name" value="NLPC_P60"/>
    <property type="match status" value="1"/>
</dbReference>
<dbReference type="SUPFAM" id="SSF54001">
    <property type="entry name" value="Cysteine proteinases"/>
    <property type="match status" value="1"/>
</dbReference>
<keyword evidence="7" id="KW-1185">Reference proteome</keyword>
<dbReference type="GO" id="GO:0008234">
    <property type="term" value="F:cysteine-type peptidase activity"/>
    <property type="evidence" value="ECO:0007669"/>
    <property type="project" value="UniProtKB-KW"/>
</dbReference>
<dbReference type="AlphaFoldDB" id="A0A1G7HKZ1"/>
<gene>
    <name evidence="6" type="ORF">SAMN04487992_106142</name>
</gene>
<evidence type="ECO:0000256" key="5">
    <source>
        <dbReference type="ARBA" id="ARBA00022807"/>
    </source>
</evidence>
<dbReference type="InterPro" id="IPR052062">
    <property type="entry name" value="Murein_DD/LD_carboxypeptidase"/>
</dbReference>
<keyword evidence="5" id="KW-0788">Thiol protease</keyword>
<proteinExistence type="inferred from homology"/>
<dbReference type="RefSeq" id="WP_052085160.1">
    <property type="nucleotide sequence ID" value="NZ_CANLMK010000010.1"/>
</dbReference>
<sequence>MKLKLMFLILIVQFIGCGKNTSKGVDQMYYKKQIEEAHRLKEKEALVVKEPERVATTTYLTYEEKEEFAKALNIPTEELENEKLYGKIKDWFGVPYLWGGTTKRGVDCSAFVQHVYDVVYEKELPRTSQQQFDANLDVAFKSQKNLKNGDLIFFRLRHKEKVISHVGIYLQNGMFLGSNSPRGVEIANLKDAYWQDKYVSSARALLK</sequence>
<evidence type="ECO:0000256" key="2">
    <source>
        <dbReference type="ARBA" id="ARBA00022670"/>
    </source>
</evidence>
<comment type="similarity">
    <text evidence="1">Belongs to the peptidase C40 family.</text>
</comment>
<dbReference type="InterPro" id="IPR000064">
    <property type="entry name" value="NLP_P60_dom"/>
</dbReference>
<evidence type="ECO:0000313" key="7">
    <source>
        <dbReference type="Proteomes" id="UP000182114"/>
    </source>
</evidence>
<accession>A0A1G7HKZ1</accession>
<evidence type="ECO:0000256" key="4">
    <source>
        <dbReference type="ARBA" id="ARBA00022801"/>
    </source>
</evidence>
<keyword evidence="2" id="KW-0645">Protease</keyword>
<dbReference type="GO" id="GO:0006508">
    <property type="term" value="P:proteolysis"/>
    <property type="evidence" value="ECO:0007669"/>
    <property type="project" value="UniProtKB-KW"/>
</dbReference>
<reference evidence="7" key="1">
    <citation type="submission" date="2016-10" db="EMBL/GenBank/DDBJ databases">
        <authorList>
            <person name="Varghese N."/>
            <person name="Submissions S."/>
        </authorList>
    </citation>
    <scope>NUCLEOTIDE SEQUENCE [LARGE SCALE GENOMIC DNA]</scope>
    <source>
        <strain evidence="7">DSM 24729</strain>
    </source>
</reference>
<dbReference type="Proteomes" id="UP000182114">
    <property type="component" value="Unassembled WGS sequence"/>
</dbReference>
<dbReference type="PANTHER" id="PTHR47360">
    <property type="entry name" value="MUREIN DD-ENDOPEPTIDASE MEPS/MUREIN LD-CARBOXYPEPTIDASE"/>
    <property type="match status" value="1"/>
</dbReference>
<keyword evidence="6" id="KW-0449">Lipoprotein</keyword>
<dbReference type="PANTHER" id="PTHR47360:SF1">
    <property type="entry name" value="ENDOPEPTIDASE NLPC-RELATED"/>
    <property type="match status" value="1"/>
</dbReference>
<dbReference type="Gene3D" id="3.90.1720.10">
    <property type="entry name" value="endopeptidase domain like (from Nostoc punctiforme)"/>
    <property type="match status" value="1"/>
</dbReference>
<keyword evidence="3" id="KW-0732">Signal</keyword>
<keyword evidence="4" id="KW-0378">Hydrolase</keyword>
<dbReference type="PROSITE" id="PS51935">
    <property type="entry name" value="NLPC_P60"/>
    <property type="match status" value="1"/>
</dbReference>
<dbReference type="InterPro" id="IPR038765">
    <property type="entry name" value="Papain-like_cys_pep_sf"/>
</dbReference>
<dbReference type="EMBL" id="FNBD01000006">
    <property type="protein sequence ID" value="SDF01142.1"/>
    <property type="molecule type" value="Genomic_DNA"/>
</dbReference>
<evidence type="ECO:0000256" key="1">
    <source>
        <dbReference type="ARBA" id="ARBA00007074"/>
    </source>
</evidence>
<organism evidence="6 7">
    <name type="scientific">Cellulophaga baltica</name>
    <dbReference type="NCBI Taxonomy" id="76594"/>
    <lineage>
        <taxon>Bacteria</taxon>
        <taxon>Pseudomonadati</taxon>
        <taxon>Bacteroidota</taxon>
        <taxon>Flavobacteriia</taxon>
        <taxon>Flavobacteriales</taxon>
        <taxon>Flavobacteriaceae</taxon>
        <taxon>Cellulophaga</taxon>
    </lineage>
</organism>
<evidence type="ECO:0000256" key="3">
    <source>
        <dbReference type="ARBA" id="ARBA00022729"/>
    </source>
</evidence>